<comment type="similarity">
    <text evidence="3">Belongs to the antenna complex beta subunit family.</text>
</comment>
<keyword evidence="14" id="KW-0437">Light-harvesting polypeptide</keyword>
<dbReference type="GO" id="GO:0046872">
    <property type="term" value="F:metal ion binding"/>
    <property type="evidence" value="ECO:0007669"/>
    <property type="project" value="UniProtKB-KW"/>
</dbReference>
<evidence type="ECO:0000256" key="6">
    <source>
        <dbReference type="ARBA" id="ARBA00022549"/>
    </source>
</evidence>
<evidence type="ECO:0000256" key="10">
    <source>
        <dbReference type="ARBA" id="ARBA00022956"/>
    </source>
</evidence>
<keyword evidence="10" id="KW-0076">Bacteriochlorophyll</keyword>
<keyword evidence="7 15" id="KW-0812">Transmembrane</keyword>
<evidence type="ECO:0000256" key="2">
    <source>
        <dbReference type="ARBA" id="ARBA00004249"/>
    </source>
</evidence>
<evidence type="ECO:0000256" key="15">
    <source>
        <dbReference type="SAM" id="Phobius"/>
    </source>
</evidence>
<evidence type="ECO:0000256" key="3">
    <source>
        <dbReference type="ARBA" id="ARBA00011052"/>
    </source>
</evidence>
<dbReference type="RefSeq" id="WP_158900725.1">
    <property type="nucleotide sequence ID" value="NZ_CP035733.1"/>
</dbReference>
<keyword evidence="6" id="KW-0042">Antenna complex</keyword>
<dbReference type="InterPro" id="IPR023624">
    <property type="entry name" value="Antenna_beta_dom_sf"/>
</dbReference>
<keyword evidence="11 15" id="KW-1133">Transmembrane helix</keyword>
<dbReference type="GO" id="GO:0030077">
    <property type="term" value="C:plasma membrane light-harvesting complex"/>
    <property type="evidence" value="ECO:0007669"/>
    <property type="project" value="InterPro"/>
</dbReference>
<proteinExistence type="inferred from homology"/>
<keyword evidence="4" id="KW-1003">Cell membrane</keyword>
<accession>A0A6I6LF73</accession>
<evidence type="ECO:0000256" key="12">
    <source>
        <dbReference type="ARBA" id="ARBA00022991"/>
    </source>
</evidence>
<evidence type="ECO:0000256" key="11">
    <source>
        <dbReference type="ARBA" id="ARBA00022989"/>
    </source>
</evidence>
<evidence type="ECO:0000256" key="4">
    <source>
        <dbReference type="ARBA" id="ARBA00022475"/>
    </source>
</evidence>
<keyword evidence="9" id="KW-0460">Magnesium</keyword>
<evidence type="ECO:0000313" key="17">
    <source>
        <dbReference type="EMBL" id="QGY80973.1"/>
    </source>
</evidence>
<dbReference type="KEGG" id="slaa:EUU25_10285"/>
<dbReference type="Gene3D" id="1.20.5.250">
    <property type="match status" value="1"/>
</dbReference>
<comment type="function">
    <text evidence="1">Antenna complexes are light-harvesting systems, which transfer the excitation energy to the reaction centers.</text>
</comment>
<name>A0A6I6LF73_9SPHN</name>
<evidence type="ECO:0000313" key="18">
    <source>
        <dbReference type="Proteomes" id="UP000428803"/>
    </source>
</evidence>
<evidence type="ECO:0000256" key="5">
    <source>
        <dbReference type="ARBA" id="ARBA00022494"/>
    </source>
</evidence>
<dbReference type="PROSITE" id="PS00969">
    <property type="entry name" value="ANTENNA_COMP_BETA"/>
    <property type="match status" value="1"/>
</dbReference>
<feature type="domain" description="Antenna complex alpha/beta subunit" evidence="16">
    <location>
        <begin position="16"/>
        <end position="50"/>
    </location>
</feature>
<dbReference type="OrthoDB" id="7391998at2"/>
<keyword evidence="5" id="KW-0148">Chlorophyll</keyword>
<organism evidence="17 18">
    <name type="scientific">Sphingorhabdus lacus</name>
    <dbReference type="NCBI Taxonomy" id="392610"/>
    <lineage>
        <taxon>Bacteria</taxon>
        <taxon>Pseudomonadati</taxon>
        <taxon>Pseudomonadota</taxon>
        <taxon>Alphaproteobacteria</taxon>
        <taxon>Sphingomonadales</taxon>
        <taxon>Sphingomonadaceae</taxon>
        <taxon>Sphingorhabdus</taxon>
    </lineage>
</organism>
<sequence>MSDNERFGPGAYLTPEEAKEFHKMFVSSFIIFTIIAIVAHILVWSWRPWFPSVNGYAMLEDTMQLASATIMTFLA</sequence>
<keyword evidence="18" id="KW-1185">Reference proteome</keyword>
<keyword evidence="13 15" id="KW-0472">Membrane</keyword>
<evidence type="ECO:0000259" key="16">
    <source>
        <dbReference type="Pfam" id="PF00556"/>
    </source>
</evidence>
<dbReference type="InterPro" id="IPR035889">
    <property type="entry name" value="Light-harvesting_complex"/>
</dbReference>
<feature type="transmembrane region" description="Helical" evidence="15">
    <location>
        <begin position="25"/>
        <end position="46"/>
    </location>
</feature>
<reference evidence="18" key="1">
    <citation type="submission" date="2019-01" db="EMBL/GenBank/DDBJ databases">
        <title>Sphingorhabdus lacus sp.nov., isolated from an oligotrophic freshwater lake.</title>
        <authorList>
            <person name="Park M."/>
        </authorList>
    </citation>
    <scope>NUCLEOTIDE SEQUENCE [LARGE SCALE GENOMIC DNA]</scope>
    <source>
        <strain evidence="18">IMCC1753</strain>
    </source>
</reference>
<dbReference type="SUPFAM" id="SSF56918">
    <property type="entry name" value="Light-harvesting complex subunits"/>
    <property type="match status" value="1"/>
</dbReference>
<dbReference type="Proteomes" id="UP000428803">
    <property type="component" value="Chromosome"/>
</dbReference>
<dbReference type="InterPro" id="IPR000066">
    <property type="entry name" value="Antenna_a/b"/>
</dbReference>
<gene>
    <name evidence="17" type="ORF">EUU25_10285</name>
</gene>
<evidence type="ECO:0000256" key="14">
    <source>
        <dbReference type="ARBA" id="ARBA00023243"/>
    </source>
</evidence>
<dbReference type="AlphaFoldDB" id="A0A6I6LF73"/>
<dbReference type="InterPro" id="IPR002362">
    <property type="entry name" value="LHB-1/5"/>
</dbReference>
<comment type="subcellular location">
    <subcellularLocation>
        <location evidence="2">Cell inner membrane</location>
        <topology evidence="2">Single-pass type II membrane protein</topology>
    </subcellularLocation>
</comment>
<dbReference type="GO" id="GO:0005886">
    <property type="term" value="C:plasma membrane"/>
    <property type="evidence" value="ECO:0007669"/>
    <property type="project" value="UniProtKB-SubCell"/>
</dbReference>
<protein>
    <submittedName>
        <fullName evidence="17">Light-harvesting protein</fullName>
    </submittedName>
</protein>
<dbReference type="GO" id="GO:0042314">
    <property type="term" value="F:bacteriochlorophyll binding"/>
    <property type="evidence" value="ECO:0007669"/>
    <property type="project" value="UniProtKB-KW"/>
</dbReference>
<dbReference type="Pfam" id="PF00556">
    <property type="entry name" value="LHC"/>
    <property type="match status" value="1"/>
</dbReference>
<evidence type="ECO:0000256" key="9">
    <source>
        <dbReference type="ARBA" id="ARBA00022842"/>
    </source>
</evidence>
<dbReference type="GO" id="GO:0019684">
    <property type="term" value="P:photosynthesis, light reaction"/>
    <property type="evidence" value="ECO:0007669"/>
    <property type="project" value="InterPro"/>
</dbReference>
<dbReference type="InterPro" id="IPR023623">
    <property type="entry name" value="Antenna_beta_CS"/>
</dbReference>
<evidence type="ECO:0000256" key="13">
    <source>
        <dbReference type="ARBA" id="ARBA00023136"/>
    </source>
</evidence>
<dbReference type="NCBIfam" id="NF040862">
    <property type="entry name" value="pufB_517_ASD"/>
    <property type="match status" value="1"/>
</dbReference>
<evidence type="ECO:0000256" key="8">
    <source>
        <dbReference type="ARBA" id="ARBA00022723"/>
    </source>
</evidence>
<dbReference type="EMBL" id="CP035733">
    <property type="protein sequence ID" value="QGY80973.1"/>
    <property type="molecule type" value="Genomic_DNA"/>
</dbReference>
<keyword evidence="12" id="KW-0157">Chromophore</keyword>
<evidence type="ECO:0000256" key="1">
    <source>
        <dbReference type="ARBA" id="ARBA00002455"/>
    </source>
</evidence>
<dbReference type="PRINTS" id="PR00674">
    <property type="entry name" value="LIGHTHARVSTB"/>
</dbReference>
<evidence type="ECO:0000256" key="7">
    <source>
        <dbReference type="ARBA" id="ARBA00022692"/>
    </source>
</evidence>
<keyword evidence="8" id="KW-0479">Metal-binding</keyword>